<feature type="binding site" evidence="4">
    <location>
        <position position="210"/>
    </location>
    <ligand>
        <name>Zn(2+)</name>
        <dbReference type="ChEBI" id="CHEBI:29105"/>
        <label>2</label>
    </ligand>
</feature>
<feature type="binding site" evidence="4">
    <location>
        <position position="322"/>
    </location>
    <ligand>
        <name>Mg(2+)</name>
        <dbReference type="ChEBI" id="CHEBI:18420"/>
    </ligand>
</feature>
<keyword evidence="2" id="KW-0597">Phosphoprotein</keyword>
<accession>A0AA36BU49</accession>
<keyword evidence="4" id="KW-0862">Zinc</keyword>
<evidence type="ECO:0000256" key="1">
    <source>
        <dbReference type="ARBA" id="ARBA00012647"/>
    </source>
</evidence>
<dbReference type="InterPro" id="IPR017850">
    <property type="entry name" value="Alkaline_phosphatase_core_sf"/>
</dbReference>
<dbReference type="PRINTS" id="PR00113">
    <property type="entry name" value="ALKPHPHTASE"/>
</dbReference>
<dbReference type="GO" id="GO:0046872">
    <property type="term" value="F:metal ion binding"/>
    <property type="evidence" value="ECO:0007669"/>
    <property type="project" value="UniProtKB-KW"/>
</dbReference>
<dbReference type="Proteomes" id="UP001162480">
    <property type="component" value="Chromosome 25"/>
</dbReference>
<name>A0AA36BU49_OCTVU</name>
<feature type="binding site" evidence="4">
    <location>
        <position position="324"/>
    </location>
    <ligand>
        <name>Mg(2+)</name>
        <dbReference type="ChEBI" id="CHEBI:18420"/>
    </ligand>
</feature>
<dbReference type="Pfam" id="PF00245">
    <property type="entry name" value="Alk_phosphatase"/>
    <property type="match status" value="1"/>
</dbReference>
<dbReference type="GO" id="GO:0004035">
    <property type="term" value="F:alkaline phosphatase activity"/>
    <property type="evidence" value="ECO:0007669"/>
    <property type="project" value="UniProtKB-EC"/>
</dbReference>
<evidence type="ECO:0000313" key="7">
    <source>
        <dbReference type="Proteomes" id="UP001162480"/>
    </source>
</evidence>
<dbReference type="CDD" id="cd16012">
    <property type="entry name" value="ALP"/>
    <property type="match status" value="1"/>
</dbReference>
<keyword evidence="4" id="KW-0460">Magnesium</keyword>
<evidence type="ECO:0000256" key="2">
    <source>
        <dbReference type="ARBA" id="ARBA00022553"/>
    </source>
</evidence>
<dbReference type="AlphaFoldDB" id="A0AA36BU49"/>
<dbReference type="SUPFAM" id="SSF53649">
    <property type="entry name" value="Alkaline phosphatase-like"/>
    <property type="match status" value="1"/>
</dbReference>
<feature type="binding site" evidence="4">
    <location>
        <position position="210"/>
    </location>
    <ligand>
        <name>Mg(2+)</name>
        <dbReference type="ChEBI" id="CHEBI:18420"/>
    </ligand>
</feature>
<protein>
    <recommendedName>
        <fullName evidence="1">alkaline phosphatase</fullName>
        <ecNumber evidence="1">3.1.3.1</ecNumber>
    </recommendedName>
</protein>
<evidence type="ECO:0000313" key="6">
    <source>
        <dbReference type="EMBL" id="CAI9740641.1"/>
    </source>
</evidence>
<dbReference type="EC" id="3.1.3.1" evidence="1"/>
<evidence type="ECO:0000256" key="4">
    <source>
        <dbReference type="PIRSR" id="PIRSR601952-2"/>
    </source>
</evidence>
<feature type="active site" description="Phosphoserine intermediate" evidence="3">
    <location>
        <position position="260"/>
    </location>
</feature>
<comment type="cofactor">
    <cofactor evidence="4">
        <name>Zn(2+)</name>
        <dbReference type="ChEBI" id="CHEBI:29105"/>
    </cofactor>
    <text evidence="4">Binds 2 Zn(2+) ions.</text>
</comment>
<dbReference type="EMBL" id="OX597838">
    <property type="protein sequence ID" value="CAI9740641.1"/>
    <property type="molecule type" value="Genomic_DNA"/>
</dbReference>
<proteinExistence type="inferred from homology"/>
<sequence>MAELLAFVFAMIRKRRLEADKRCYHMKKRHFRRIRAFSRFQSSQRMYFVFNILPTLLLEPSANRVAWTKNRYSYWWDHIVQNTFSSQDWIENFRMSKQTFEYLCNCIRSDIEYSIPDMPRSLPIEKWVAVTVYILSSGCDYRIAENMFGIAISSAHSILRQRTAHNKHRGKSKRQDKTGWLKVAANELDEVLTTKTNENVAKNVILFLGDGMGISTITAGRIYKGQQQKKNGEAFKLAFDRFPHTALIKTYSEDKTTPDSAATATAFLTGVKTNNGVIGLDGRVKHGVCSGNMEDSKVNSILDWALAAGKSVGIVTTTRITHATPAATYAHSPSRDWESDRWMPNGTSCKDIARQLIEDNPNINVILGGGRSNFLPKTATDPEYANKTGYRRDGRNLIEDYLRQVIYTTKLKERKRTAMTPA</sequence>
<gene>
    <name evidence="6" type="ORF">OCTVUL_1B017776</name>
</gene>
<dbReference type="SMART" id="SM00098">
    <property type="entry name" value="alkPPc"/>
    <property type="match status" value="1"/>
</dbReference>
<dbReference type="PANTHER" id="PTHR11596:SF5">
    <property type="entry name" value="ALKALINE PHOSPHATASE"/>
    <property type="match status" value="1"/>
</dbReference>
<keyword evidence="7" id="KW-1185">Reference proteome</keyword>
<evidence type="ECO:0000256" key="5">
    <source>
        <dbReference type="RuleBase" id="RU003946"/>
    </source>
</evidence>
<keyword evidence="4" id="KW-0479">Metal-binding</keyword>
<dbReference type="PANTHER" id="PTHR11596">
    <property type="entry name" value="ALKALINE PHOSPHATASE"/>
    <property type="match status" value="1"/>
</dbReference>
<dbReference type="InterPro" id="IPR001952">
    <property type="entry name" value="Alkaline_phosphatase"/>
</dbReference>
<comment type="cofactor">
    <cofactor evidence="4">
        <name>Mg(2+)</name>
        <dbReference type="ChEBI" id="CHEBI:18420"/>
    </cofactor>
    <text evidence="4">Binds 1 Mg(2+) ion.</text>
</comment>
<organism evidence="6 7">
    <name type="scientific">Octopus vulgaris</name>
    <name type="common">Common octopus</name>
    <dbReference type="NCBI Taxonomy" id="6645"/>
    <lineage>
        <taxon>Eukaryota</taxon>
        <taxon>Metazoa</taxon>
        <taxon>Spiralia</taxon>
        <taxon>Lophotrochozoa</taxon>
        <taxon>Mollusca</taxon>
        <taxon>Cephalopoda</taxon>
        <taxon>Coleoidea</taxon>
        <taxon>Octopodiformes</taxon>
        <taxon>Octopoda</taxon>
        <taxon>Incirrata</taxon>
        <taxon>Octopodidae</taxon>
        <taxon>Octopus</taxon>
    </lineage>
</organism>
<dbReference type="Gene3D" id="3.40.720.10">
    <property type="entry name" value="Alkaline Phosphatase, subunit A"/>
    <property type="match status" value="1"/>
</dbReference>
<evidence type="ECO:0000256" key="3">
    <source>
        <dbReference type="PIRSR" id="PIRSR601952-1"/>
    </source>
</evidence>
<reference evidence="6" key="1">
    <citation type="submission" date="2023-08" db="EMBL/GenBank/DDBJ databases">
        <authorList>
            <person name="Alioto T."/>
            <person name="Alioto T."/>
            <person name="Gomez Garrido J."/>
        </authorList>
    </citation>
    <scope>NUCLEOTIDE SEQUENCE</scope>
</reference>
<comment type="similarity">
    <text evidence="5">Belongs to the alkaline phosphatase family.</text>
</comment>